<dbReference type="PANTHER" id="PTHR43333:SF1">
    <property type="entry name" value="D-ISOMER SPECIFIC 2-HYDROXYACID DEHYDROGENASE NAD-BINDING DOMAIN-CONTAINING PROTEIN"/>
    <property type="match status" value="1"/>
</dbReference>
<reference evidence="5" key="1">
    <citation type="submission" date="2016-10" db="EMBL/GenBank/DDBJ databases">
        <authorList>
            <person name="Varghese N."/>
            <person name="Submissions S."/>
        </authorList>
    </citation>
    <scope>NUCLEOTIDE SEQUENCE [LARGE SCALE GENOMIC DNA]</scope>
    <source>
        <strain evidence="5">OV426</strain>
    </source>
</reference>
<dbReference type="PANTHER" id="PTHR43333">
    <property type="entry name" value="2-HACID_DH_C DOMAIN-CONTAINING PROTEIN"/>
    <property type="match status" value="1"/>
</dbReference>
<evidence type="ECO:0000256" key="1">
    <source>
        <dbReference type="ARBA" id="ARBA00023002"/>
    </source>
</evidence>
<sequence length="308" mass="34356">MHIVYKSEPERGRIWQRWLAEHAPDIQLHIWPETGDPQQVEALVAWQPPEDIPALFPRLKLLFSVGAGADQFDFSALPPDLPVIRMIEPGLTQGMVEYVTFAVLGLHRDMPRYFHQQRQQQWLAHAALPAAHRRVGVMGLGELGQAALAQLVALGFDCAGWSRTPRPLPGVRCWHGADQLADFLAHSEIVICLLPLTDTTQGLLNKTLFSQLPQGAALVQAGRGQQLNHDDLLDALESGQLRAAVIDVTDPEPLPADHPFWHHPAIWLTPHIASQTQNESAIAALLENLRRYQRGEPLHGEIDRSRGY</sequence>
<dbReference type="GO" id="GO:0016491">
    <property type="term" value="F:oxidoreductase activity"/>
    <property type="evidence" value="ECO:0007669"/>
    <property type="project" value="UniProtKB-KW"/>
</dbReference>
<dbReference type="AlphaFoldDB" id="A0A1I4X7Q9"/>
<dbReference type="SUPFAM" id="SSF51735">
    <property type="entry name" value="NAD(P)-binding Rossmann-fold domains"/>
    <property type="match status" value="1"/>
</dbReference>
<keyword evidence="5" id="KW-1185">Reference proteome</keyword>
<evidence type="ECO:0000256" key="2">
    <source>
        <dbReference type="ARBA" id="ARBA00023027"/>
    </source>
</evidence>
<protein>
    <submittedName>
        <fullName evidence="4">Glyoxylate/hydroxypyruvate reductase A</fullName>
    </submittedName>
</protein>
<proteinExistence type="predicted"/>
<dbReference type="Pfam" id="PF02826">
    <property type="entry name" value="2-Hacid_dh_C"/>
    <property type="match status" value="1"/>
</dbReference>
<evidence type="ECO:0000313" key="5">
    <source>
        <dbReference type="Proteomes" id="UP000198968"/>
    </source>
</evidence>
<dbReference type="RefSeq" id="WP_090959802.1">
    <property type="nucleotide sequence ID" value="NZ_FOVG01000001.1"/>
</dbReference>
<dbReference type="CDD" id="cd12164">
    <property type="entry name" value="GDH_like_2"/>
    <property type="match status" value="1"/>
</dbReference>
<accession>A0A1I4X7Q9</accession>
<dbReference type="InterPro" id="IPR006140">
    <property type="entry name" value="D-isomer_DH_NAD-bd"/>
</dbReference>
<dbReference type="Proteomes" id="UP000198968">
    <property type="component" value="Unassembled WGS sequence"/>
</dbReference>
<dbReference type="OrthoDB" id="9787219at2"/>
<dbReference type="GO" id="GO:0051287">
    <property type="term" value="F:NAD binding"/>
    <property type="evidence" value="ECO:0007669"/>
    <property type="project" value="InterPro"/>
</dbReference>
<keyword evidence="2" id="KW-0520">NAD</keyword>
<keyword evidence="1" id="KW-0560">Oxidoreductase</keyword>
<name>A0A1I4X7Q9_9GAMM</name>
<keyword evidence="4" id="KW-0670">Pyruvate</keyword>
<dbReference type="EMBL" id="FOVG01000001">
    <property type="protein sequence ID" value="SFN22021.1"/>
    <property type="molecule type" value="Genomic_DNA"/>
</dbReference>
<dbReference type="InterPro" id="IPR036291">
    <property type="entry name" value="NAD(P)-bd_dom_sf"/>
</dbReference>
<feature type="domain" description="D-isomer specific 2-hydroxyacid dehydrogenase NAD-binding" evidence="3">
    <location>
        <begin position="102"/>
        <end position="273"/>
    </location>
</feature>
<evidence type="ECO:0000313" key="4">
    <source>
        <dbReference type="EMBL" id="SFN22021.1"/>
    </source>
</evidence>
<evidence type="ECO:0000259" key="3">
    <source>
        <dbReference type="Pfam" id="PF02826"/>
    </source>
</evidence>
<organism evidence="4 5">
    <name type="scientific">Candidatus Pantoea varia</name>
    <dbReference type="NCBI Taxonomy" id="1881036"/>
    <lineage>
        <taxon>Bacteria</taxon>
        <taxon>Pseudomonadati</taxon>
        <taxon>Pseudomonadota</taxon>
        <taxon>Gammaproteobacteria</taxon>
        <taxon>Enterobacterales</taxon>
        <taxon>Erwiniaceae</taxon>
        <taxon>Pantoea</taxon>
    </lineage>
</organism>
<gene>
    <name evidence="4" type="ORF">SAMN05428971_0579</name>
</gene>
<dbReference type="Gene3D" id="3.40.50.720">
    <property type="entry name" value="NAD(P)-binding Rossmann-like Domain"/>
    <property type="match status" value="2"/>
</dbReference>